<dbReference type="Gene3D" id="1.10.10.10">
    <property type="entry name" value="Winged helix-like DNA-binding domain superfamily/Winged helix DNA-binding domain"/>
    <property type="match status" value="1"/>
</dbReference>
<keyword evidence="5" id="KW-0067">ATP-binding</keyword>
<dbReference type="SUPFAM" id="SSF52058">
    <property type="entry name" value="L domain-like"/>
    <property type="match status" value="2"/>
</dbReference>
<dbReference type="Pfam" id="PF18052">
    <property type="entry name" value="Rx_N"/>
    <property type="match status" value="1"/>
</dbReference>
<dbReference type="InterPro" id="IPR027417">
    <property type="entry name" value="P-loop_NTPase"/>
</dbReference>
<dbReference type="SUPFAM" id="SSF52540">
    <property type="entry name" value="P-loop containing nucleoside triphosphate hydrolases"/>
    <property type="match status" value="1"/>
</dbReference>
<evidence type="ECO:0000256" key="3">
    <source>
        <dbReference type="ARBA" id="ARBA00022741"/>
    </source>
</evidence>
<dbReference type="PANTHER" id="PTHR36766:SF51">
    <property type="entry name" value="DISEASE RESISTANCE RPP13-LIKE PROTEIN 1"/>
    <property type="match status" value="1"/>
</dbReference>
<dbReference type="GO" id="GO:0005524">
    <property type="term" value="F:ATP binding"/>
    <property type="evidence" value="ECO:0007669"/>
    <property type="project" value="UniProtKB-KW"/>
</dbReference>
<name>A0A251KWI5_MANES</name>
<reference evidence="10 11" key="1">
    <citation type="submission" date="2016-02" db="EMBL/GenBank/DDBJ databases">
        <title>WGS assembly of Manihot esculenta.</title>
        <authorList>
            <person name="Bredeson J.V."/>
            <person name="Prochnik S.E."/>
            <person name="Lyons J.B."/>
            <person name="Schmutz J."/>
            <person name="Grimwood J."/>
            <person name="Vrebalov J."/>
            <person name="Bart R.S."/>
            <person name="Amuge T."/>
            <person name="Ferguson M.E."/>
            <person name="Green R."/>
            <person name="Putnam N."/>
            <person name="Stites J."/>
            <person name="Rounsley S."/>
            <person name="Rokhsar D.S."/>
        </authorList>
    </citation>
    <scope>NUCLEOTIDE SEQUENCE [LARGE SCALE GENOMIC DNA]</scope>
    <source>
        <strain evidence="11">cv. AM560-2</strain>
        <tissue evidence="10">Leaf</tissue>
    </source>
</reference>
<keyword evidence="1" id="KW-0433">Leucine-rich repeat</keyword>
<evidence type="ECO:0000259" key="7">
    <source>
        <dbReference type="Pfam" id="PF18052"/>
    </source>
</evidence>
<dbReference type="InterPro" id="IPR058922">
    <property type="entry name" value="WHD_DRP"/>
</dbReference>
<keyword evidence="11" id="KW-1185">Reference proteome</keyword>
<dbReference type="Gramene" id="Manes.07G011400.7.v8.1">
    <property type="protein sequence ID" value="Manes.07G011400.7.v8.1.CDS.1"/>
    <property type="gene ID" value="Manes.07G011400.v8.1"/>
</dbReference>
<feature type="domain" description="NB-ARC" evidence="6">
    <location>
        <begin position="209"/>
        <end position="376"/>
    </location>
</feature>
<dbReference type="InterPro" id="IPR032675">
    <property type="entry name" value="LRR_dom_sf"/>
</dbReference>
<dbReference type="Gene3D" id="1.10.8.430">
    <property type="entry name" value="Helical domain of apoptotic protease-activating factors"/>
    <property type="match status" value="1"/>
</dbReference>
<dbReference type="GO" id="GO:0051707">
    <property type="term" value="P:response to other organism"/>
    <property type="evidence" value="ECO:0007669"/>
    <property type="project" value="UniProtKB-ARBA"/>
</dbReference>
<dbReference type="Gramene" id="Manes.07G011400.13.v8.1">
    <property type="protein sequence ID" value="Manes.07G011400.13.v8.1.CDS.1"/>
    <property type="gene ID" value="Manes.07G011400.v8.1"/>
</dbReference>
<dbReference type="Pfam" id="PF23559">
    <property type="entry name" value="WHD_DRP"/>
    <property type="match status" value="1"/>
</dbReference>
<gene>
    <name evidence="10" type="ORF">MANES_07G011400</name>
</gene>
<dbReference type="OrthoDB" id="833952at2759"/>
<dbReference type="Gramene" id="Manes.07G011400.6.v8.1">
    <property type="protein sequence ID" value="Manes.07G011400.6.v8.1.CDS.1"/>
    <property type="gene ID" value="Manes.07G011400.v8.1"/>
</dbReference>
<dbReference type="Gramene" id="Manes.07G011400.14.v8.1">
    <property type="protein sequence ID" value="Manes.07G011400.14.v8.1.CDS.1"/>
    <property type="gene ID" value="Manes.07G011400.v8.1"/>
</dbReference>
<evidence type="ECO:0000313" key="10">
    <source>
        <dbReference type="EMBL" id="OAY44859.1"/>
    </source>
</evidence>
<evidence type="ECO:0000313" key="11">
    <source>
        <dbReference type="Proteomes" id="UP000091857"/>
    </source>
</evidence>
<feature type="domain" description="Disease resistance protein winged helix" evidence="8">
    <location>
        <begin position="464"/>
        <end position="531"/>
    </location>
</feature>
<dbReference type="EMBL" id="CM004393">
    <property type="protein sequence ID" value="OAY44859.1"/>
    <property type="molecule type" value="Genomic_DNA"/>
</dbReference>
<evidence type="ECO:0000259" key="9">
    <source>
        <dbReference type="Pfam" id="PF25019"/>
    </source>
</evidence>
<dbReference type="PRINTS" id="PR00364">
    <property type="entry name" value="DISEASERSIST"/>
</dbReference>
<evidence type="ECO:0000256" key="1">
    <source>
        <dbReference type="ARBA" id="ARBA00022614"/>
    </source>
</evidence>
<accession>A0A251KWI5</accession>
<evidence type="ECO:0000256" key="5">
    <source>
        <dbReference type="ARBA" id="ARBA00022840"/>
    </source>
</evidence>
<dbReference type="EMBL" id="CM004393">
    <property type="protein sequence ID" value="OAY44858.1"/>
    <property type="molecule type" value="Genomic_DNA"/>
</dbReference>
<dbReference type="Gramene" id="Manes.07G011400.12.v8.1">
    <property type="protein sequence ID" value="Manes.07G011400.12.v8.1.CDS.1"/>
    <property type="gene ID" value="Manes.07G011400.v8.1"/>
</dbReference>
<dbReference type="EMBL" id="CM004393">
    <property type="protein sequence ID" value="OAY44861.1"/>
    <property type="molecule type" value="Genomic_DNA"/>
</dbReference>
<organism evidence="10 11">
    <name type="scientific">Manihot esculenta</name>
    <name type="common">Cassava</name>
    <name type="synonym">Jatropha manihot</name>
    <dbReference type="NCBI Taxonomy" id="3983"/>
    <lineage>
        <taxon>Eukaryota</taxon>
        <taxon>Viridiplantae</taxon>
        <taxon>Streptophyta</taxon>
        <taxon>Embryophyta</taxon>
        <taxon>Tracheophyta</taxon>
        <taxon>Spermatophyta</taxon>
        <taxon>Magnoliopsida</taxon>
        <taxon>eudicotyledons</taxon>
        <taxon>Gunneridae</taxon>
        <taxon>Pentapetalae</taxon>
        <taxon>rosids</taxon>
        <taxon>fabids</taxon>
        <taxon>Malpighiales</taxon>
        <taxon>Euphorbiaceae</taxon>
        <taxon>Crotonoideae</taxon>
        <taxon>Manihoteae</taxon>
        <taxon>Manihot</taxon>
    </lineage>
</organism>
<keyword evidence="3" id="KW-0547">Nucleotide-binding</keyword>
<dbReference type="Gene3D" id="3.40.50.300">
    <property type="entry name" value="P-loop containing nucleotide triphosphate hydrolases"/>
    <property type="match status" value="1"/>
</dbReference>
<sequence>MSFLYIVDWFPEKDNIVEATRRNHLMADMIVSAAIDCVINKLTSSDLVQSAGAAKLQPELEKMEKTLTKVKAVLADAEEKQISNRLVKIWLRELRDLAYDAEDILDEFYFEVLHRKQQVEQRREEGSSSKVWSVMLKFLDHLNPHRVVFNMKMKSEIETMNAKFQEVIEKKNSLQLRENGGDYTSSEPLKRLPTSSLVDERVVCGRAEEKEKIIELVLSGEGCDDRVCVIPIVGMGGVGKTTLAQIVYNDSKVVDWFDLKVWCCVSEDFDVVRVTKTILEAITMKDFNLKDLNLLQVALREQLMGKRYLIVLDDVWSEKYEDWIVLRQPFQVGSPGSKIIVTTRNHRVAAIMGTVEGQFLEELSFDNCMSLFALHALGRRNFDGHLNLKDIGEKIVRKCGGLPLAVKTLGSLLHMNPDQDEWESVLNSKIWCLSEDKSGILPALRLSYYYLPSYLKPLFAFCSIFPKNYEFYQDDLVLLWMAEGFLPEVRGKKQMEELDSYFNELVSRSLFQRSSIENSQFMMHDLVNDLAQTVAGEICINLNDKFEGNKLHQIVDNARHFSFTRRAYEVWNRFEVLGEVNHLRTFVAFPIHTFPWACCYLSKKVLDDLLPKLRCLRVLSMSGYHISKLPDSISSLKHLRYLNMSCTGIKWLPESLCTLLYLETLLLHGCRELIKLPQGIGNLINLCHLDITNTPNLIEVPLQIGNLTNLQTLSKFILGEECGYRISELKELKLLQGKLHIMGLDNVADVQHAFDANLGKKHKLFELGLEWSCNFHDLRNKECEMQVLNLLKPCTSLRELSILFYGGTKFPLWIGDPSFTKLVQLKLSCCRHCTSLPSLGKLPLLRNLCIEGMDAVTTVDFDFYGDGSPLAKPFPFLETLKFEDMWEWELWLSSNGNNEEADNVFPHLLELTLLNCPKLTGKLPKRICSLVKLTICNCPILENSLISLPSLNELKLEECSQVVLKHIVDYASLTTLRIRSMADISCLQDIFVQSMGVLKVLVISNCTKLTFLWNQTTGLENLFGLECIIVKDCPQLLSLTENALDGSYSCSQLELSFCNNQEQLPCGLHRLQSLKDLYVESCPKLASFQEAGVLSTLRCLVIKNCQSLMSLPDGMMRFSCRTNMCLLEELEIEECPLLERFPIGELPMTLKVLKIRYCAKLQSLPEGLIHGDNMSHLEHLEIIGCPSLTCSPSGKLPFRLKTIKISDCSPLEPLPKRMLHDNALIEYNNICTILKNLPECLNSLFFLTELYISNCSGLRSFPEVGLSLPNLRSLNIYDCFNLKTLPGEMQSLISLQELAVCNCPCLVSFPQGDLLPNITSLEIWDCGSFELLMSEWNFHSLSCLRDLSIATGCFKRIVTFPNEKFLLPTSLISIYIGGLPNLESLSTQLQSLTCIEELEIVDCPKLQSLPREGMPSTLGRFSIRDCPLLKQKCIPKSGICWPMIVHIPCMEMDGEDI</sequence>
<dbReference type="Gene3D" id="1.20.5.4130">
    <property type="match status" value="1"/>
</dbReference>
<dbReference type="InterPro" id="IPR042197">
    <property type="entry name" value="Apaf_helical"/>
</dbReference>
<dbReference type="Proteomes" id="UP000091857">
    <property type="component" value="Chromosome 7"/>
</dbReference>
<dbReference type="FunFam" id="3.40.50.300:FF:001091">
    <property type="entry name" value="Probable disease resistance protein At1g61300"/>
    <property type="match status" value="1"/>
</dbReference>
<dbReference type="Gramene" id="Manes.07G011400.15.v8.1">
    <property type="protein sequence ID" value="Manes.07G011400.15.v8.1.CDS.1"/>
    <property type="gene ID" value="Manes.07G011400.v8.1"/>
</dbReference>
<keyword evidence="4" id="KW-0611">Plant defense</keyword>
<dbReference type="InterPro" id="IPR041118">
    <property type="entry name" value="Rx_N"/>
</dbReference>
<dbReference type="GO" id="GO:0043531">
    <property type="term" value="F:ADP binding"/>
    <property type="evidence" value="ECO:0007669"/>
    <property type="project" value="InterPro"/>
</dbReference>
<dbReference type="InterPro" id="IPR002182">
    <property type="entry name" value="NB-ARC"/>
</dbReference>
<proteinExistence type="predicted"/>
<feature type="domain" description="Disease resistance N-terminal" evidence="7">
    <location>
        <begin position="36"/>
        <end position="120"/>
    </location>
</feature>
<feature type="domain" description="R13L1/DRL21-like LRR repeat region" evidence="9">
    <location>
        <begin position="726"/>
        <end position="853"/>
    </location>
</feature>
<dbReference type="CDD" id="cd14798">
    <property type="entry name" value="RX-CC_like"/>
    <property type="match status" value="1"/>
</dbReference>
<evidence type="ECO:0000259" key="8">
    <source>
        <dbReference type="Pfam" id="PF23559"/>
    </source>
</evidence>
<keyword evidence="2" id="KW-0677">Repeat</keyword>
<evidence type="ECO:0000256" key="4">
    <source>
        <dbReference type="ARBA" id="ARBA00022821"/>
    </source>
</evidence>
<dbReference type="Gramene" id="Manes.07G011400.5.v8.1">
    <property type="protein sequence ID" value="Manes.07G011400.5.v8.1.CDS.1"/>
    <property type="gene ID" value="Manes.07G011400.v8.1"/>
</dbReference>
<dbReference type="InterPro" id="IPR036388">
    <property type="entry name" value="WH-like_DNA-bd_sf"/>
</dbReference>
<protein>
    <submittedName>
        <fullName evidence="10">Uncharacterized protein</fullName>
    </submittedName>
</protein>
<dbReference type="EMBL" id="CM004393">
    <property type="protein sequence ID" value="OAY44860.1"/>
    <property type="molecule type" value="Genomic_DNA"/>
</dbReference>
<evidence type="ECO:0000259" key="6">
    <source>
        <dbReference type="Pfam" id="PF00931"/>
    </source>
</evidence>
<dbReference type="Pfam" id="PF00931">
    <property type="entry name" value="NB-ARC"/>
    <property type="match status" value="1"/>
</dbReference>
<dbReference type="InterPro" id="IPR056789">
    <property type="entry name" value="LRR_R13L1-DRL21"/>
</dbReference>
<dbReference type="InterPro" id="IPR038005">
    <property type="entry name" value="RX-like_CC"/>
</dbReference>
<dbReference type="Gene3D" id="3.80.10.10">
    <property type="entry name" value="Ribonuclease Inhibitor"/>
    <property type="match status" value="6"/>
</dbReference>
<dbReference type="Pfam" id="PF25019">
    <property type="entry name" value="LRR_R13L1-DRL21"/>
    <property type="match status" value="1"/>
</dbReference>
<dbReference type="PANTHER" id="PTHR36766">
    <property type="entry name" value="PLANT BROAD-SPECTRUM MILDEW RESISTANCE PROTEIN RPW8"/>
    <property type="match status" value="1"/>
</dbReference>
<evidence type="ECO:0000256" key="2">
    <source>
        <dbReference type="ARBA" id="ARBA00022737"/>
    </source>
</evidence>
<dbReference type="GO" id="GO:0006952">
    <property type="term" value="P:defense response"/>
    <property type="evidence" value="ECO:0007669"/>
    <property type="project" value="UniProtKB-KW"/>
</dbReference>